<dbReference type="RefSeq" id="WP_158406400.1">
    <property type="nucleotide sequence ID" value="NZ_CP033454.1"/>
</dbReference>
<feature type="compositionally biased region" description="Polar residues" evidence="1">
    <location>
        <begin position="333"/>
        <end position="350"/>
    </location>
</feature>
<name>A0AAE6QCT8_EHRRU</name>
<evidence type="ECO:0000313" key="4">
    <source>
        <dbReference type="Proteomes" id="UP000422822"/>
    </source>
</evidence>
<sequence>MFDLVLQFNKNTNHICLLTIWILITLLSTLVTICTILYLISFIHRKYLSKTHTKKIPADTQHIPGLSKSNLSKILSSADTTIQKTNSPHTGKLSLYINQQVIQDNAITQLNNYHQSTEDDIPIRKHIQYLETLPQVYNSYFCLSDRAILGASLEKIFSTSTKHTPDLKLIHHMINYTHTISYTNALSEILNNTVHNNSRYKLINTALRPQIKIIYNSETPNQFSIDVKFERSLITTGKKPKIYPITAEITFSISLSEDKNQTLQYSQGKVVLNLTKTSNSNIRSFLNIFYRSNKTISRAFHKTTLHQVSENLTKLIYPLPDFTIQNITPIEQSPQEIPTMYNTSISSNPEKSTRQH</sequence>
<protein>
    <submittedName>
        <fullName evidence="3">Uncharacterized protein</fullName>
    </submittedName>
</protein>
<evidence type="ECO:0000313" key="3">
    <source>
        <dbReference type="EMBL" id="QGR03230.1"/>
    </source>
</evidence>
<accession>A0AAE6QCT8</accession>
<proteinExistence type="predicted"/>
<evidence type="ECO:0000256" key="1">
    <source>
        <dbReference type="SAM" id="MobiDB-lite"/>
    </source>
</evidence>
<keyword evidence="4" id="KW-1185">Reference proteome</keyword>
<feature type="region of interest" description="Disordered" evidence="1">
    <location>
        <begin position="333"/>
        <end position="356"/>
    </location>
</feature>
<keyword evidence="2" id="KW-0472">Membrane</keyword>
<reference evidence="3 4" key="1">
    <citation type="submission" date="2018-10" db="EMBL/GenBank/DDBJ databases">
        <title>Propagation and draft genome sequences of three atypical Erhlichia ruminantium isolates.</title>
        <authorList>
            <person name="Liebenberg J."/>
            <person name="Steyn H."/>
            <person name="Josemans A."/>
            <person name="Zweygarth E."/>
        </authorList>
    </citation>
    <scope>NUCLEOTIDE SEQUENCE [LARGE SCALE GENOMIC DNA]</scope>
    <source>
        <strain evidence="3 4">Omatjenne</strain>
    </source>
</reference>
<organism evidence="3 4">
    <name type="scientific">Ehrlichia ruminantium</name>
    <name type="common">heartwater rickettsia</name>
    <name type="synonym">Cowdria ruminantium</name>
    <dbReference type="NCBI Taxonomy" id="779"/>
    <lineage>
        <taxon>Bacteria</taxon>
        <taxon>Pseudomonadati</taxon>
        <taxon>Pseudomonadota</taxon>
        <taxon>Alphaproteobacteria</taxon>
        <taxon>Rickettsiales</taxon>
        <taxon>Anaplasmataceae</taxon>
        <taxon>Ehrlichia</taxon>
    </lineage>
</organism>
<dbReference type="AlphaFoldDB" id="A0AAE6QCT8"/>
<feature type="transmembrane region" description="Helical" evidence="2">
    <location>
        <begin position="20"/>
        <end position="40"/>
    </location>
</feature>
<evidence type="ECO:0000256" key="2">
    <source>
        <dbReference type="SAM" id="Phobius"/>
    </source>
</evidence>
<dbReference type="Proteomes" id="UP000422822">
    <property type="component" value="Chromosome"/>
</dbReference>
<gene>
    <name evidence="3" type="ORF">EDL80_01265</name>
</gene>
<keyword evidence="2" id="KW-1133">Transmembrane helix</keyword>
<dbReference type="EMBL" id="CP033455">
    <property type="protein sequence ID" value="QGR03230.1"/>
    <property type="molecule type" value="Genomic_DNA"/>
</dbReference>
<keyword evidence="2" id="KW-0812">Transmembrane</keyword>